<keyword evidence="3" id="KW-0810">Translation regulation</keyword>
<organism evidence="7 8">
    <name type="scientific">[Candida] arabinofermentans NRRL YB-2248</name>
    <dbReference type="NCBI Taxonomy" id="983967"/>
    <lineage>
        <taxon>Eukaryota</taxon>
        <taxon>Fungi</taxon>
        <taxon>Dikarya</taxon>
        <taxon>Ascomycota</taxon>
        <taxon>Saccharomycotina</taxon>
        <taxon>Pichiomycetes</taxon>
        <taxon>Pichiales</taxon>
        <taxon>Pichiaceae</taxon>
        <taxon>Ogataea</taxon>
        <taxon>Ogataea/Candida clade</taxon>
    </lineage>
</organism>
<dbReference type="InterPro" id="IPR001040">
    <property type="entry name" value="TIF_eIF_4E"/>
</dbReference>
<keyword evidence="5 6" id="KW-0648">Protein biosynthesis</keyword>
<keyword evidence="2 6" id="KW-0396">Initiation factor</keyword>
<dbReference type="GO" id="GO:0003743">
    <property type="term" value="F:translation initiation factor activity"/>
    <property type="evidence" value="ECO:0007669"/>
    <property type="project" value="UniProtKB-KW"/>
</dbReference>
<evidence type="ECO:0008006" key="9">
    <source>
        <dbReference type="Google" id="ProtNLM"/>
    </source>
</evidence>
<keyword evidence="8" id="KW-1185">Reference proteome</keyword>
<dbReference type="Pfam" id="PF01652">
    <property type="entry name" value="IF4E"/>
    <property type="match status" value="1"/>
</dbReference>
<dbReference type="PANTHER" id="PTHR11960">
    <property type="entry name" value="EUKARYOTIC TRANSLATION INITIATION FACTOR 4E RELATED"/>
    <property type="match status" value="1"/>
</dbReference>
<reference evidence="8" key="1">
    <citation type="submission" date="2016-04" db="EMBL/GenBank/DDBJ databases">
        <title>Comparative genomics of biotechnologically important yeasts.</title>
        <authorList>
            <consortium name="DOE Joint Genome Institute"/>
            <person name="Riley R."/>
            <person name="Haridas S."/>
            <person name="Wolfe K.H."/>
            <person name="Lopes M.R."/>
            <person name="Hittinger C.T."/>
            <person name="Goker M."/>
            <person name="Salamov A."/>
            <person name="Wisecaver J."/>
            <person name="Long T.M."/>
            <person name="Aerts A.L."/>
            <person name="Barry K."/>
            <person name="Choi C."/>
            <person name="Clum A."/>
            <person name="Coughlan A.Y."/>
            <person name="Deshpande S."/>
            <person name="Douglass A.P."/>
            <person name="Hanson S.J."/>
            <person name="Klenk H.-P."/>
            <person name="Labutti K."/>
            <person name="Lapidus A."/>
            <person name="Lindquist E."/>
            <person name="Lipzen A."/>
            <person name="Meier-Kolthoff J.P."/>
            <person name="Ohm R.A."/>
            <person name="Otillar R.P."/>
            <person name="Pangilinan J."/>
            <person name="Peng Y."/>
            <person name="Rokas A."/>
            <person name="Rosa C.A."/>
            <person name="Scheuner C."/>
            <person name="Sibirny A.A."/>
            <person name="Slot J.C."/>
            <person name="Stielow J.B."/>
            <person name="Sun H."/>
            <person name="Kurtzman C.P."/>
            <person name="Blackwell M."/>
            <person name="Grigoriev I.V."/>
            <person name="Jeffries T.W."/>
        </authorList>
    </citation>
    <scope>NUCLEOTIDE SEQUENCE [LARGE SCALE GENOMIC DNA]</scope>
    <source>
        <strain evidence="8">NRRL YB-2248</strain>
    </source>
</reference>
<evidence type="ECO:0000256" key="4">
    <source>
        <dbReference type="ARBA" id="ARBA00022884"/>
    </source>
</evidence>
<keyword evidence="4 6" id="KW-0694">RNA-binding</keyword>
<dbReference type="GO" id="GO:0016281">
    <property type="term" value="C:eukaryotic translation initiation factor 4F complex"/>
    <property type="evidence" value="ECO:0007669"/>
    <property type="project" value="TreeGrafter"/>
</dbReference>
<dbReference type="PROSITE" id="PS00813">
    <property type="entry name" value="IF4E"/>
    <property type="match status" value="1"/>
</dbReference>
<dbReference type="PANTHER" id="PTHR11960:SF8">
    <property type="entry name" value="EUKARYOTIC TRANSLATION INITIATION FACTOR 4E1-RELATED"/>
    <property type="match status" value="1"/>
</dbReference>
<dbReference type="EMBL" id="KV453849">
    <property type="protein sequence ID" value="ODV86886.1"/>
    <property type="molecule type" value="Genomic_DNA"/>
</dbReference>
<dbReference type="Gene3D" id="3.30.760.10">
    <property type="entry name" value="RNA Cap, Translation Initiation Factor Eif4e"/>
    <property type="match status" value="1"/>
</dbReference>
<evidence type="ECO:0000256" key="6">
    <source>
        <dbReference type="RuleBase" id="RU004374"/>
    </source>
</evidence>
<dbReference type="InterPro" id="IPR023398">
    <property type="entry name" value="TIF_eIF4e-like"/>
</dbReference>
<evidence type="ECO:0000256" key="5">
    <source>
        <dbReference type="ARBA" id="ARBA00022917"/>
    </source>
</evidence>
<evidence type="ECO:0000256" key="2">
    <source>
        <dbReference type="ARBA" id="ARBA00022540"/>
    </source>
</evidence>
<gene>
    <name evidence="7" type="ORF">CANARDRAFT_27248</name>
</gene>
<accession>A0A1E4T566</accession>
<proteinExistence type="inferred from homology"/>
<evidence type="ECO:0000313" key="7">
    <source>
        <dbReference type="EMBL" id="ODV86886.1"/>
    </source>
</evidence>
<evidence type="ECO:0000313" key="8">
    <source>
        <dbReference type="Proteomes" id="UP000094801"/>
    </source>
</evidence>
<dbReference type="STRING" id="983967.A0A1E4T566"/>
<protein>
    <recommendedName>
        <fullName evidence="9">Eukaryotic translation initiation factor 4E</fullName>
    </recommendedName>
</protein>
<sequence length="215" mass="24951">MSEELNQAAKDLSLDEKKDDVTILESKEEFNVKHPLNSKWTLWYTKPAVDQSESWSDLLKPVVTFDTVEEFWGIYNSIPKVSDLPIKSDYHLFREQIKPEWEDSANSNGGKWTFQFRSKFMEANNIDINQIWTRALLSVIGETIEDDENEVNGVVVNVRKGTYKVCLWTKSCKEQPLKSIGERFKKVLMLKADSLIEFTSHKESTNSHSRPKFII</sequence>
<dbReference type="SUPFAM" id="SSF55418">
    <property type="entry name" value="eIF4e-like"/>
    <property type="match status" value="1"/>
</dbReference>
<dbReference type="AlphaFoldDB" id="A0A1E4T566"/>
<dbReference type="GO" id="GO:0006417">
    <property type="term" value="P:regulation of translation"/>
    <property type="evidence" value="ECO:0007669"/>
    <property type="project" value="UniProtKB-KW"/>
</dbReference>
<evidence type="ECO:0000256" key="3">
    <source>
        <dbReference type="ARBA" id="ARBA00022845"/>
    </source>
</evidence>
<comment type="similarity">
    <text evidence="1 6">Belongs to the eukaryotic initiation factor 4E family.</text>
</comment>
<dbReference type="GO" id="GO:0000340">
    <property type="term" value="F:RNA 7-methylguanosine cap binding"/>
    <property type="evidence" value="ECO:0007669"/>
    <property type="project" value="TreeGrafter"/>
</dbReference>
<dbReference type="Proteomes" id="UP000094801">
    <property type="component" value="Unassembled WGS sequence"/>
</dbReference>
<dbReference type="OrthoDB" id="590761at2759"/>
<dbReference type="InterPro" id="IPR019770">
    <property type="entry name" value="TIF_eIF_4E_CS"/>
</dbReference>
<name>A0A1E4T566_9ASCO</name>
<evidence type="ECO:0000256" key="1">
    <source>
        <dbReference type="ARBA" id="ARBA00009860"/>
    </source>
</evidence>